<reference evidence="1 2" key="2">
    <citation type="submission" date="2016-08" db="EMBL/GenBank/DDBJ databases">
        <title>Pervasive Adenine N6-methylation of Active Genes in Fungi.</title>
        <authorList>
            <consortium name="DOE Joint Genome Institute"/>
            <person name="Mondo S.J."/>
            <person name="Dannebaum R.O."/>
            <person name="Kuo R.C."/>
            <person name="Labutti K."/>
            <person name="Haridas S."/>
            <person name="Kuo A."/>
            <person name="Salamov A."/>
            <person name="Ahrendt S.R."/>
            <person name="Lipzen A."/>
            <person name="Sullivan W."/>
            <person name="Andreopoulos W.B."/>
            <person name="Clum A."/>
            <person name="Lindquist E."/>
            <person name="Daum C."/>
            <person name="Ramamoorthy G.K."/>
            <person name="Gryganskyi A."/>
            <person name="Culley D."/>
            <person name="Magnuson J.K."/>
            <person name="James T.Y."/>
            <person name="O'Malley M.A."/>
            <person name="Stajich J.E."/>
            <person name="Spatafora J.W."/>
            <person name="Visel A."/>
            <person name="Grigoriev I.V."/>
        </authorList>
    </citation>
    <scope>NUCLEOTIDE SEQUENCE [LARGE SCALE GENOMIC DNA]</scope>
    <source>
        <strain evidence="2">finn</strain>
    </source>
</reference>
<sequence>MKENIKKSDIFKYYKDKDLISSINTCIIEWFNYLRLINYIKEDVNIKKKDSDCWFIIDNIDILFKYINQKEDKEKEFQYDILYKVYVGIRKHYRGFTYNYFTGLTLNDINDYNLQFFMNNNIQIQKLISFRKRIFNIIKIDNYTWLITHKKYYRKGKRKIIENKTREFNLDYDIFNENENLDENLDENFDEKIYEIIKKLKINLKRLDIYKLSNDNEYKLDENDNISDTIYSYTENSIDYSESDFHNKKQNSKSKNKKKLKSKLNEKIINIGTTQDLISSNFLKPKKYSNNKEKIKKKENEKRNYDEKYFNININDFAVSSCANNNEINKSLDITFDTLTNSTHNIDFDTNNIRKNKIRKIIDNSSIDFNFSKNNKKYILDDNSATVSLSTSPNNKFNNSFKTPLNSIHKFNENLSIPTSTNMNVEMCKYNNSESKTSQYNHTNADLSESSYLKTRDHSINHLTPNSYPKPSYQKMKDFSSGNENCMFHQLETDYNYNHINFPRSVDISNNENKIFHLSNKKNSFSRDNLFNSDRINEAMDDKTSLGDSLKELKESYNILQQVLNRLNNIGITKSHILNFHNSFDDNNSGYSNSTDGFRNRIQNVMNCIRNSELKNGHIQQMEQNQNNIGNIKHIESQYIYTKEDMEDLKKTIIEDCKQILTKYDTINKRMIRLTSENAYLKDFILKMKRQESNCISNNQIQVILKALNKLNLLNIMENEILSIQTMQE</sequence>
<gene>
    <name evidence="1" type="ORF">BCR36DRAFT_412367</name>
</gene>
<protein>
    <submittedName>
        <fullName evidence="1">Uncharacterized protein</fullName>
    </submittedName>
</protein>
<name>A0A1Y1VAI0_9FUNG</name>
<organism evidence="1 2">
    <name type="scientific">Piromyces finnis</name>
    <dbReference type="NCBI Taxonomy" id="1754191"/>
    <lineage>
        <taxon>Eukaryota</taxon>
        <taxon>Fungi</taxon>
        <taxon>Fungi incertae sedis</taxon>
        <taxon>Chytridiomycota</taxon>
        <taxon>Chytridiomycota incertae sedis</taxon>
        <taxon>Neocallimastigomycetes</taxon>
        <taxon>Neocallimastigales</taxon>
        <taxon>Neocallimastigaceae</taxon>
        <taxon>Piromyces</taxon>
    </lineage>
</organism>
<keyword evidence="2" id="KW-1185">Reference proteome</keyword>
<comment type="caution">
    <text evidence="1">The sequence shown here is derived from an EMBL/GenBank/DDBJ whole genome shotgun (WGS) entry which is preliminary data.</text>
</comment>
<accession>A0A1Y1VAI0</accession>
<dbReference type="OrthoDB" id="10674996at2759"/>
<dbReference type="EMBL" id="MCFH01000021">
    <property type="protein sequence ID" value="ORX50345.1"/>
    <property type="molecule type" value="Genomic_DNA"/>
</dbReference>
<evidence type="ECO:0000313" key="1">
    <source>
        <dbReference type="EMBL" id="ORX50345.1"/>
    </source>
</evidence>
<dbReference type="Proteomes" id="UP000193719">
    <property type="component" value="Unassembled WGS sequence"/>
</dbReference>
<dbReference type="AlphaFoldDB" id="A0A1Y1VAI0"/>
<reference evidence="1 2" key="1">
    <citation type="submission" date="2016-08" db="EMBL/GenBank/DDBJ databases">
        <title>Genomes of anaerobic fungi encode conserved fungal cellulosomes for biomass hydrolysis.</title>
        <authorList>
            <consortium name="DOE Joint Genome Institute"/>
            <person name="Haitjema C.H."/>
            <person name="Gilmore S.P."/>
            <person name="Henske J.K."/>
            <person name="Solomon K.V."/>
            <person name="De Groot R."/>
            <person name="Kuo A."/>
            <person name="Mondo S.J."/>
            <person name="Salamov A.A."/>
            <person name="Labutti K."/>
            <person name="Zhao Z."/>
            <person name="Chiniquy J."/>
            <person name="Barry K."/>
            <person name="Brewer H.M."/>
            <person name="Purvine S.O."/>
            <person name="Wright A.T."/>
            <person name="Boxma B."/>
            <person name="Van Alen T."/>
            <person name="Hackstein J.H."/>
            <person name="Baker S.E."/>
            <person name="Grigoriev I.V."/>
            <person name="O'Malley M.A."/>
        </authorList>
    </citation>
    <scope>NUCLEOTIDE SEQUENCE [LARGE SCALE GENOMIC DNA]</scope>
    <source>
        <strain evidence="2">finn</strain>
    </source>
</reference>
<proteinExistence type="predicted"/>
<evidence type="ECO:0000313" key="2">
    <source>
        <dbReference type="Proteomes" id="UP000193719"/>
    </source>
</evidence>